<comment type="cofactor">
    <cofactor evidence="2">
        <name>Ca(2+)</name>
        <dbReference type="ChEBI" id="CHEBI:29108"/>
    </cofactor>
</comment>
<dbReference type="PROSITE" id="PS50096">
    <property type="entry name" value="IQ"/>
    <property type="match status" value="5"/>
</dbReference>
<dbReference type="InterPro" id="IPR004898">
    <property type="entry name" value="Pectate_lyase_PlyH/PlyE-like"/>
</dbReference>
<evidence type="ECO:0000313" key="13">
    <source>
        <dbReference type="EMBL" id="KAF0740698.1"/>
    </source>
</evidence>
<reference evidence="13 14" key="1">
    <citation type="submission" date="2019-07" db="EMBL/GenBank/DDBJ databases">
        <title>Genomics analysis of Aphanomyces spp. identifies a new class of oomycete effector associated with host adaptation.</title>
        <authorList>
            <person name="Gaulin E."/>
        </authorList>
    </citation>
    <scope>NUCLEOTIDE SEQUENCE [LARGE SCALE GENOMIC DNA]</scope>
    <source>
        <strain evidence="13 14">ATCC 201684</strain>
    </source>
</reference>
<dbReference type="CDD" id="cd00201">
    <property type="entry name" value="WW"/>
    <property type="match status" value="5"/>
</dbReference>
<dbReference type="Proteomes" id="UP000481153">
    <property type="component" value="Unassembled WGS sequence"/>
</dbReference>
<dbReference type="GO" id="GO:0030570">
    <property type="term" value="F:pectate lyase activity"/>
    <property type="evidence" value="ECO:0007669"/>
    <property type="project" value="UniProtKB-EC"/>
</dbReference>
<keyword evidence="10" id="KW-0175">Coiled coil</keyword>
<feature type="region of interest" description="Disordered" evidence="11">
    <location>
        <begin position="86"/>
        <end position="132"/>
    </location>
</feature>
<sequence>MGKLTTVEKTSTIECRKCKTACPVNFKFCDQCGQKLHRVKLKKPKKLKSMIPDYPERLPESTNAKSDETTPKSWYWGSQALPRLNGKLKKPTCDNPSHKNQQDPSDEELKSTNKSRKRSRDTSFSLPLLKPPVSSEVPRQNIMWGQCLDKAEAEYIAKEALLAAEISANSKILVHMEAQAQAHAFENDDVFKFACETKRKVERALKVDKDALKDVRKQLERLRGNKSNLSVLETKIQRMREEEERQRALKLKATSKIQAWYRRQRQRRLRQSMLCIKVCRGYLRYRYDKRKHELFPGDFYFVQDRKMRLSGTSQLEFVGNASKREYKHPYAFHLSNHEVKTILKAVSRLQQFFRSRMSKWYRALQKAQQQVIQRARQEAMLHEQCAVRIQVLFRKRQARLRLQQLVQSTFEECVDPTTNMVFYYNRKTQQSQWAKPKWWRTTTSSAPQLVKVRHINFTELETPRRLTIAASIIQGLFRKRQARRRLKQIIAETYKKVFDPETNMFFYYNEKTGMSQWAKPTLLGSDDIQAAPRPSKTAQVEMKDVFRGLSTPRRLELAATKLQGMFRSRLARRRLRDLIAQTYQKVFDAESKMSYYYNTKTGESHWTKPMLLGSSDIEEIPVINSPVCKGATPLIELNTPRRIELAAFRIQGLFRSRNARRRLRLLIAQTYQKVLDPESREYYYYNIKTGESQWNKPKLLGVSDIDSSPGTAKTPRPQANRLATLETPRRFEAAAIRLQCLFRARNARRRLRHLIAQTFQKVLDADSQQYYYYNTKTGESQWTKPVLLGDDDVDKPARHHRKKNPRAFLSGLDEAQQLIAAARKIQGLFRMRNAWRCLRTLIAETVKKYVDEDSHTCYYYNVRTGESSWTKPRLLGESDLDET</sequence>
<feature type="domain" description="WW" evidence="12">
    <location>
        <begin position="577"/>
        <end position="611"/>
    </location>
</feature>
<dbReference type="Gene3D" id="2.20.70.10">
    <property type="match status" value="6"/>
</dbReference>
<evidence type="ECO:0000313" key="14">
    <source>
        <dbReference type="Proteomes" id="UP000481153"/>
    </source>
</evidence>
<evidence type="ECO:0000256" key="5">
    <source>
        <dbReference type="ARBA" id="ARBA00022525"/>
    </source>
</evidence>
<comment type="caution">
    <text evidence="13">The sequence shown here is derived from an EMBL/GenBank/DDBJ whole genome shotgun (WGS) entry which is preliminary data.</text>
</comment>
<evidence type="ECO:0000256" key="9">
    <source>
        <dbReference type="ARBA" id="ARBA00039895"/>
    </source>
</evidence>
<feature type="domain" description="WW" evidence="12">
    <location>
        <begin position="759"/>
        <end position="787"/>
    </location>
</feature>
<evidence type="ECO:0000256" key="8">
    <source>
        <dbReference type="ARBA" id="ARBA00023239"/>
    </source>
</evidence>
<evidence type="ECO:0000256" key="6">
    <source>
        <dbReference type="ARBA" id="ARBA00022729"/>
    </source>
</evidence>
<protein>
    <recommendedName>
        <fullName evidence="9">Probable pectate lyase F</fullName>
        <ecNumber evidence="4">4.2.2.2</ecNumber>
    </recommendedName>
</protein>
<feature type="domain" description="WW" evidence="12">
    <location>
        <begin position="858"/>
        <end position="874"/>
    </location>
</feature>
<feature type="domain" description="WW" evidence="12">
    <location>
        <begin position="671"/>
        <end position="699"/>
    </location>
</feature>
<keyword evidence="14" id="KW-1185">Reference proteome</keyword>
<keyword evidence="6" id="KW-0732">Signal</keyword>
<organism evidence="13 14">
    <name type="scientific">Aphanomyces euteiches</name>
    <dbReference type="NCBI Taxonomy" id="100861"/>
    <lineage>
        <taxon>Eukaryota</taxon>
        <taxon>Sar</taxon>
        <taxon>Stramenopiles</taxon>
        <taxon>Oomycota</taxon>
        <taxon>Saprolegniomycetes</taxon>
        <taxon>Saprolegniales</taxon>
        <taxon>Verrucalvaceae</taxon>
        <taxon>Aphanomyces</taxon>
    </lineage>
</organism>
<accession>A0A6G0XKM6</accession>
<dbReference type="PANTHER" id="PTHR33407:SF9">
    <property type="entry name" value="PECTATE LYASE F-RELATED"/>
    <property type="match status" value="1"/>
</dbReference>
<evidence type="ECO:0000256" key="11">
    <source>
        <dbReference type="SAM" id="MobiDB-lite"/>
    </source>
</evidence>
<dbReference type="AlphaFoldDB" id="A0A6G0XKM6"/>
<dbReference type="GO" id="GO:0005576">
    <property type="term" value="C:extracellular region"/>
    <property type="evidence" value="ECO:0007669"/>
    <property type="project" value="UniProtKB-SubCell"/>
</dbReference>
<comment type="subcellular location">
    <subcellularLocation>
        <location evidence="3">Secreted</location>
    </subcellularLocation>
</comment>
<dbReference type="EMBL" id="VJMJ01000047">
    <property type="protein sequence ID" value="KAF0740698.1"/>
    <property type="molecule type" value="Genomic_DNA"/>
</dbReference>
<dbReference type="PROSITE" id="PS50020">
    <property type="entry name" value="WW_DOMAIN_2"/>
    <property type="match status" value="6"/>
</dbReference>
<keyword evidence="7" id="KW-0106">Calcium</keyword>
<keyword evidence="5" id="KW-0964">Secreted</keyword>
<dbReference type="PANTHER" id="PTHR33407">
    <property type="entry name" value="PECTATE LYASE F-RELATED"/>
    <property type="match status" value="1"/>
</dbReference>
<dbReference type="VEuPathDB" id="FungiDB:AeMF1_010113"/>
<dbReference type="SMART" id="SM00015">
    <property type="entry name" value="IQ"/>
    <property type="match status" value="5"/>
</dbReference>
<feature type="coiled-coil region" evidence="10">
    <location>
        <begin position="205"/>
        <end position="252"/>
    </location>
</feature>
<evidence type="ECO:0000256" key="2">
    <source>
        <dbReference type="ARBA" id="ARBA00001913"/>
    </source>
</evidence>
<dbReference type="SUPFAM" id="SSF51045">
    <property type="entry name" value="WW domain"/>
    <property type="match status" value="5"/>
</dbReference>
<gene>
    <name evidence="13" type="ORF">Ae201684_003932</name>
</gene>
<dbReference type="InterPro" id="IPR001202">
    <property type="entry name" value="WW_dom"/>
</dbReference>
<dbReference type="Pfam" id="PF00397">
    <property type="entry name" value="WW"/>
    <property type="match status" value="4"/>
</dbReference>
<evidence type="ECO:0000256" key="1">
    <source>
        <dbReference type="ARBA" id="ARBA00000695"/>
    </source>
</evidence>
<feature type="compositionally biased region" description="Basic and acidic residues" evidence="11">
    <location>
        <begin position="96"/>
        <end position="111"/>
    </location>
</feature>
<feature type="domain" description="WW" evidence="12">
    <location>
        <begin position="404"/>
        <end position="438"/>
    </location>
</feature>
<evidence type="ECO:0000259" key="12">
    <source>
        <dbReference type="PROSITE" id="PS50020"/>
    </source>
</evidence>
<evidence type="ECO:0000256" key="10">
    <source>
        <dbReference type="SAM" id="Coils"/>
    </source>
</evidence>
<feature type="compositionally biased region" description="Basic and acidic residues" evidence="11">
    <location>
        <begin position="54"/>
        <end position="70"/>
    </location>
</feature>
<evidence type="ECO:0000256" key="4">
    <source>
        <dbReference type="ARBA" id="ARBA00012272"/>
    </source>
</evidence>
<dbReference type="EC" id="4.2.2.2" evidence="4"/>
<dbReference type="InterPro" id="IPR036020">
    <property type="entry name" value="WW_dom_sf"/>
</dbReference>
<evidence type="ECO:0000256" key="7">
    <source>
        <dbReference type="ARBA" id="ARBA00022837"/>
    </source>
</evidence>
<dbReference type="SMART" id="SM00456">
    <property type="entry name" value="WW"/>
    <property type="match status" value="6"/>
</dbReference>
<name>A0A6G0XKM6_9STRA</name>
<dbReference type="InterPro" id="IPR000048">
    <property type="entry name" value="IQ_motif_EF-hand-BS"/>
</dbReference>
<keyword evidence="8" id="KW-0456">Lyase</keyword>
<evidence type="ECO:0000256" key="3">
    <source>
        <dbReference type="ARBA" id="ARBA00004613"/>
    </source>
</evidence>
<comment type="catalytic activity">
    <reaction evidence="1">
        <text>Eliminative cleavage of (1-&gt;4)-alpha-D-galacturonan to give oligosaccharides with 4-deoxy-alpha-D-galact-4-enuronosyl groups at their non-reducing ends.</text>
        <dbReference type="EC" id="4.2.2.2"/>
    </reaction>
</comment>
<proteinExistence type="predicted"/>
<dbReference type="Gene3D" id="1.20.5.190">
    <property type="match status" value="1"/>
</dbReference>
<feature type="domain" description="WW" evidence="12">
    <location>
        <begin position="488"/>
        <end position="522"/>
    </location>
</feature>
<dbReference type="GO" id="GO:0045490">
    <property type="term" value="P:pectin catabolic process"/>
    <property type="evidence" value="ECO:0007669"/>
    <property type="project" value="TreeGrafter"/>
</dbReference>
<feature type="region of interest" description="Disordered" evidence="11">
    <location>
        <begin position="48"/>
        <end position="74"/>
    </location>
</feature>